<sequence length="953" mass="105255">MSNRIDRPFPHHTAGNVAILTNHLHPYQTVVIQGIQQKLDSRGWASTVYVGRDLQLPLSAPNQIFARIHPRHHQGVILLSAALTASRSDSEVRTFVEALGSMPAVGIGRAIPGLTTIGTDNASGMQQLMAYLIDEQGYSRLAFMRGTVGNPDSEERERIFRDVLYGRGLPVREEWMLTGQYSVQTARDELDLLIGQGADIQAVVCANDEMAAGCIQAIHRRGLRVPDDIAVTGFDDSPQFQYVLPALTTVRQPILEQGEMAAQALLDLMQGQALPDEVRVRSQVVVRESAGMPPLLGGAARRPLPAVWHALEQDGLAQLRESLERNALSPFIDFWQSRLLTGVYRNEAFSRWHDLLTFWIRQVEPDLDAATLLTFNQLKMSAYDVLFRAFQMSHEEQRLQDLYNSTWSPQLFSTETPTQLLEQIEDYLSRMKITRYLLVQTDTAGNTAQVTAHRGIPLPNTDPFPLEQLLPSELAAEWRSGHRTVTPLAVGDRLFGWLWYCPSGFDAGDEAVLYSALGRAIQLATQQEALRRHAEQLELEVQARTARLKAEVTERTNAERALQVAHEHLQQSERRFRSLVQNASDLILVLDAEGSIRYVSASARAMVGYTAQEMTGQDLLTYLSPEHHGEVRRQITQLIADGPATTLRPRYRLRTALGEGRWFEGLMTNLLSDPDVRGIVLNSHDITDRIGAEEALRASQSHLLAAEKLASLGRLTAGLAHEINTPLAATMNYLSMAQMLIQEYQESIGNPAVTPEDHAAIAGEALQALKDATKATNRIGEFIRQMRSHTRGSVSGTSEFDPAKLAADTLAMLAHQALRSQVELRLEIPTVRLSLWGEPGRFTQVLTNLVINAIHACEAVERPGNVVVRLVSLGDNVCLQVEDNGTGIPAEIVGKIFDPMFTTKDVGKGTGLGLSIIHDIVGGHFGGSVEVQTEVGRGTVFTVHFLPGRNQTA</sequence>
<evidence type="ECO:0000256" key="2">
    <source>
        <dbReference type="ARBA" id="ARBA00012438"/>
    </source>
</evidence>
<evidence type="ECO:0000256" key="12">
    <source>
        <dbReference type="SAM" id="Coils"/>
    </source>
</evidence>
<evidence type="ECO:0000313" key="15">
    <source>
        <dbReference type="EMBL" id="SMB97690.1"/>
    </source>
</evidence>
<dbReference type="PROSITE" id="PS50112">
    <property type="entry name" value="PAS"/>
    <property type="match status" value="1"/>
</dbReference>
<evidence type="ECO:0000256" key="4">
    <source>
        <dbReference type="ARBA" id="ARBA00022679"/>
    </source>
</evidence>
<dbReference type="STRING" id="695939.SAMN00790413_06128"/>
<keyword evidence="11" id="KW-0804">Transcription</keyword>
<keyword evidence="9" id="KW-0805">Transcription regulation</keyword>
<dbReference type="InterPro" id="IPR028082">
    <property type="entry name" value="Peripla_BP_I"/>
</dbReference>
<evidence type="ECO:0000259" key="13">
    <source>
        <dbReference type="PROSITE" id="PS50109"/>
    </source>
</evidence>
<dbReference type="PRINTS" id="PR00344">
    <property type="entry name" value="BCTRLSENSOR"/>
</dbReference>
<dbReference type="InterPro" id="IPR013767">
    <property type="entry name" value="PAS_fold"/>
</dbReference>
<dbReference type="GO" id="GO:0006355">
    <property type="term" value="P:regulation of DNA-templated transcription"/>
    <property type="evidence" value="ECO:0007669"/>
    <property type="project" value="InterPro"/>
</dbReference>
<evidence type="ECO:0000259" key="14">
    <source>
        <dbReference type="PROSITE" id="PS50112"/>
    </source>
</evidence>
<dbReference type="RefSeq" id="WP_084051432.1">
    <property type="nucleotide sequence ID" value="NZ_FWWU01000011.1"/>
</dbReference>
<evidence type="ECO:0000256" key="7">
    <source>
        <dbReference type="ARBA" id="ARBA00022840"/>
    </source>
</evidence>
<reference evidence="15 16" key="1">
    <citation type="submission" date="2017-04" db="EMBL/GenBank/DDBJ databases">
        <authorList>
            <person name="Afonso C.L."/>
            <person name="Miller P.J."/>
            <person name="Scott M.A."/>
            <person name="Spackman E."/>
            <person name="Goraichik I."/>
            <person name="Dimitrov K.M."/>
            <person name="Suarez D.L."/>
            <person name="Swayne D.E."/>
        </authorList>
    </citation>
    <scope>NUCLEOTIDE SEQUENCE [LARGE SCALE GENOMIC DNA]</scope>
    <source>
        <strain evidence="15 16">KR-140</strain>
    </source>
</reference>
<proteinExistence type="predicted"/>
<dbReference type="Gene3D" id="3.40.50.2300">
    <property type="match status" value="2"/>
</dbReference>
<dbReference type="PANTHER" id="PTHR43065:SF42">
    <property type="entry name" value="TWO-COMPONENT SENSOR PPRA"/>
    <property type="match status" value="1"/>
</dbReference>
<dbReference type="PANTHER" id="PTHR43065">
    <property type="entry name" value="SENSOR HISTIDINE KINASE"/>
    <property type="match status" value="1"/>
</dbReference>
<name>A0A1W1VWQ8_9DEIO</name>
<dbReference type="InterPro" id="IPR003661">
    <property type="entry name" value="HisK_dim/P_dom"/>
</dbReference>
<dbReference type="GO" id="GO:0005524">
    <property type="term" value="F:ATP binding"/>
    <property type="evidence" value="ECO:0007669"/>
    <property type="project" value="UniProtKB-KW"/>
</dbReference>
<evidence type="ECO:0000256" key="9">
    <source>
        <dbReference type="ARBA" id="ARBA00023015"/>
    </source>
</evidence>
<dbReference type="InterPro" id="IPR036097">
    <property type="entry name" value="HisK_dim/P_sf"/>
</dbReference>
<evidence type="ECO:0000256" key="11">
    <source>
        <dbReference type="ARBA" id="ARBA00023163"/>
    </source>
</evidence>
<dbReference type="InterPro" id="IPR036890">
    <property type="entry name" value="HATPase_C_sf"/>
</dbReference>
<keyword evidence="10" id="KW-0238">DNA-binding</keyword>
<dbReference type="SUPFAM" id="SSF47384">
    <property type="entry name" value="Homodimeric domain of signal transducing histidine kinase"/>
    <property type="match status" value="1"/>
</dbReference>
<dbReference type="InterPro" id="IPR003594">
    <property type="entry name" value="HATPase_dom"/>
</dbReference>
<dbReference type="Gene3D" id="1.10.287.130">
    <property type="match status" value="1"/>
</dbReference>
<dbReference type="PROSITE" id="PS50109">
    <property type="entry name" value="HIS_KIN"/>
    <property type="match status" value="1"/>
</dbReference>
<dbReference type="SUPFAM" id="SSF55874">
    <property type="entry name" value="ATPase domain of HSP90 chaperone/DNA topoisomerase II/histidine kinase"/>
    <property type="match status" value="1"/>
</dbReference>
<feature type="domain" description="Histidine kinase" evidence="13">
    <location>
        <begin position="718"/>
        <end position="949"/>
    </location>
</feature>
<evidence type="ECO:0000313" key="16">
    <source>
        <dbReference type="Proteomes" id="UP000192582"/>
    </source>
</evidence>
<dbReference type="InterPro" id="IPR004358">
    <property type="entry name" value="Sig_transdc_His_kin-like_C"/>
</dbReference>
<keyword evidence="8" id="KW-0902">Two-component regulatory system</keyword>
<keyword evidence="16" id="KW-1185">Reference proteome</keyword>
<dbReference type="CDD" id="cd00082">
    <property type="entry name" value="HisKA"/>
    <property type="match status" value="1"/>
</dbReference>
<dbReference type="CDD" id="cd06267">
    <property type="entry name" value="PBP1_LacI_sugar_binding-like"/>
    <property type="match status" value="1"/>
</dbReference>
<dbReference type="InterPro" id="IPR046335">
    <property type="entry name" value="LacI/GalR-like_sensor"/>
</dbReference>
<evidence type="ECO:0000256" key="1">
    <source>
        <dbReference type="ARBA" id="ARBA00000085"/>
    </source>
</evidence>
<dbReference type="SMART" id="SM00388">
    <property type="entry name" value="HisKA"/>
    <property type="match status" value="1"/>
</dbReference>
<dbReference type="EMBL" id="FWWU01000011">
    <property type="protein sequence ID" value="SMB97690.1"/>
    <property type="molecule type" value="Genomic_DNA"/>
</dbReference>
<dbReference type="Pfam" id="PF00989">
    <property type="entry name" value="PAS"/>
    <property type="match status" value="1"/>
</dbReference>
<keyword evidence="6" id="KW-0418">Kinase</keyword>
<dbReference type="SUPFAM" id="SSF55785">
    <property type="entry name" value="PYP-like sensor domain (PAS domain)"/>
    <property type="match status" value="1"/>
</dbReference>
<keyword evidence="5" id="KW-0547">Nucleotide-binding</keyword>
<protein>
    <recommendedName>
        <fullName evidence="2">histidine kinase</fullName>
        <ecNumber evidence="2">2.7.13.3</ecNumber>
    </recommendedName>
</protein>
<dbReference type="GO" id="GO:0003677">
    <property type="term" value="F:DNA binding"/>
    <property type="evidence" value="ECO:0007669"/>
    <property type="project" value="UniProtKB-KW"/>
</dbReference>
<feature type="coiled-coil region" evidence="12">
    <location>
        <begin position="520"/>
        <end position="575"/>
    </location>
</feature>
<keyword evidence="7" id="KW-0067">ATP-binding</keyword>
<dbReference type="SMART" id="SM00091">
    <property type="entry name" value="PAS"/>
    <property type="match status" value="1"/>
</dbReference>
<evidence type="ECO:0000256" key="6">
    <source>
        <dbReference type="ARBA" id="ARBA00022777"/>
    </source>
</evidence>
<dbReference type="EC" id="2.7.13.3" evidence="2"/>
<evidence type="ECO:0000256" key="3">
    <source>
        <dbReference type="ARBA" id="ARBA00022553"/>
    </source>
</evidence>
<dbReference type="GO" id="GO:0000155">
    <property type="term" value="F:phosphorelay sensor kinase activity"/>
    <property type="evidence" value="ECO:0007669"/>
    <property type="project" value="InterPro"/>
</dbReference>
<dbReference type="InterPro" id="IPR005467">
    <property type="entry name" value="His_kinase_dom"/>
</dbReference>
<dbReference type="Proteomes" id="UP000192582">
    <property type="component" value="Unassembled WGS sequence"/>
</dbReference>
<dbReference type="NCBIfam" id="TIGR00229">
    <property type="entry name" value="sensory_box"/>
    <property type="match status" value="1"/>
</dbReference>
<evidence type="ECO:0000256" key="8">
    <source>
        <dbReference type="ARBA" id="ARBA00023012"/>
    </source>
</evidence>
<accession>A0A1W1VWQ8</accession>
<feature type="domain" description="PAS" evidence="14">
    <location>
        <begin position="572"/>
        <end position="642"/>
    </location>
</feature>
<organism evidence="15 16">
    <name type="scientific">Deinococcus hopiensis KR-140</name>
    <dbReference type="NCBI Taxonomy" id="695939"/>
    <lineage>
        <taxon>Bacteria</taxon>
        <taxon>Thermotogati</taxon>
        <taxon>Deinococcota</taxon>
        <taxon>Deinococci</taxon>
        <taxon>Deinococcales</taxon>
        <taxon>Deinococcaceae</taxon>
        <taxon>Deinococcus</taxon>
    </lineage>
</organism>
<evidence type="ECO:0000256" key="5">
    <source>
        <dbReference type="ARBA" id="ARBA00022741"/>
    </source>
</evidence>
<dbReference type="Gene3D" id="3.30.450.20">
    <property type="entry name" value="PAS domain"/>
    <property type="match status" value="1"/>
</dbReference>
<dbReference type="Gene3D" id="3.30.565.10">
    <property type="entry name" value="Histidine kinase-like ATPase, C-terminal domain"/>
    <property type="match status" value="1"/>
</dbReference>
<dbReference type="OrthoDB" id="9785825at2"/>
<comment type="catalytic activity">
    <reaction evidence="1">
        <text>ATP + protein L-histidine = ADP + protein N-phospho-L-histidine.</text>
        <dbReference type="EC" id="2.7.13.3"/>
    </reaction>
</comment>
<dbReference type="AlphaFoldDB" id="A0A1W1VWQ8"/>
<dbReference type="Pfam" id="PF02518">
    <property type="entry name" value="HATPase_c"/>
    <property type="match status" value="1"/>
</dbReference>
<gene>
    <name evidence="15" type="ORF">SAMN00790413_06128</name>
</gene>
<dbReference type="Pfam" id="PF13377">
    <property type="entry name" value="Peripla_BP_3"/>
    <property type="match status" value="1"/>
</dbReference>
<dbReference type="InterPro" id="IPR000014">
    <property type="entry name" value="PAS"/>
</dbReference>
<keyword evidence="4" id="KW-0808">Transferase</keyword>
<evidence type="ECO:0000256" key="10">
    <source>
        <dbReference type="ARBA" id="ARBA00023125"/>
    </source>
</evidence>
<keyword evidence="3" id="KW-0597">Phosphoprotein</keyword>
<keyword evidence="12" id="KW-0175">Coiled coil</keyword>
<dbReference type="InterPro" id="IPR035965">
    <property type="entry name" value="PAS-like_dom_sf"/>
</dbReference>
<dbReference type="SUPFAM" id="SSF53822">
    <property type="entry name" value="Periplasmic binding protein-like I"/>
    <property type="match status" value="1"/>
</dbReference>
<dbReference type="CDD" id="cd00130">
    <property type="entry name" value="PAS"/>
    <property type="match status" value="1"/>
</dbReference>
<dbReference type="SMART" id="SM00387">
    <property type="entry name" value="HATPase_c"/>
    <property type="match status" value="1"/>
</dbReference>